<dbReference type="AlphaFoldDB" id="A0A6J4KHN6"/>
<accession>A0A6J4KHN6</accession>
<protein>
    <submittedName>
        <fullName evidence="1">Uncharacterized protein</fullName>
    </submittedName>
</protein>
<proteinExistence type="predicted"/>
<evidence type="ECO:0000313" key="1">
    <source>
        <dbReference type="EMBL" id="CAA9306254.1"/>
    </source>
</evidence>
<gene>
    <name evidence="1" type="ORF">AVDCRST_MAG89-818</name>
</gene>
<reference evidence="1" key="1">
    <citation type="submission" date="2020-02" db="EMBL/GenBank/DDBJ databases">
        <authorList>
            <person name="Meier V. D."/>
        </authorList>
    </citation>
    <scope>NUCLEOTIDE SEQUENCE</scope>
    <source>
        <strain evidence="1">AVDCRST_MAG89</strain>
    </source>
</reference>
<dbReference type="EMBL" id="CADCTV010000178">
    <property type="protein sequence ID" value="CAA9306254.1"/>
    <property type="molecule type" value="Genomic_DNA"/>
</dbReference>
<organism evidence="1">
    <name type="scientific">uncultured Gemmatimonadota bacterium</name>
    <dbReference type="NCBI Taxonomy" id="203437"/>
    <lineage>
        <taxon>Bacteria</taxon>
        <taxon>Pseudomonadati</taxon>
        <taxon>Gemmatimonadota</taxon>
        <taxon>environmental samples</taxon>
    </lineage>
</organism>
<name>A0A6J4KHN6_9BACT</name>
<sequence length="269" mass="29577">MDAVIELARGGRQLFFLTARMDEAERWMARLGASGVPHRLVDLAEARRIGRFAELPRVAPALRIGAVPAPGGMDHAAYGAALRVPPIDADGGPDGVHLWYLVDDPELLHRIVALGAETWGSLRTLVDAVGPSLLGPDETGYARLAALARAMERLLESRRIGRGRRVDRDALERSGAISPTFMDRVDALRVKHGGRTDLLVEEVDRLPRFQKRAEFREFLEREGYLDPRDPLDDTRIRTDLLVALAPDVRAGHCTAADVERMLGMMPAGA</sequence>